<reference evidence="2 3" key="1">
    <citation type="submission" date="2022-10" db="EMBL/GenBank/DDBJ databases">
        <title>Description of Fervidibacillus gen. nov. in the family Fervidibacillaceae fam. nov. with two species, Fervidibacillus albus sp. nov., and Fervidibacillus halotolerans sp. nov., isolated from tidal flat sediments.</title>
        <authorList>
            <person name="Kwon K.K."/>
            <person name="Yang S.-H."/>
        </authorList>
    </citation>
    <scope>NUCLEOTIDE SEQUENCE [LARGE SCALE GENOMIC DNA]</scope>
    <source>
        <strain evidence="2 3">DSM 23332</strain>
    </source>
</reference>
<keyword evidence="1" id="KW-0812">Transmembrane</keyword>
<proteinExistence type="predicted"/>
<name>A0ABT2WJZ1_9BACI</name>
<keyword evidence="1" id="KW-0472">Membrane</keyword>
<sequence>MLLIFVVCVLFIMIAFIGTMQVAKDPSDDNYYAEKGKNMKRLFWIYFALLLFVLAVVLAIIYYN</sequence>
<evidence type="ECO:0000313" key="3">
    <source>
        <dbReference type="Proteomes" id="UP001208656"/>
    </source>
</evidence>
<organism evidence="2 3">
    <name type="scientific">Pallidibacillus thermolactis</name>
    <dbReference type="NCBI Taxonomy" id="251051"/>
    <lineage>
        <taxon>Bacteria</taxon>
        <taxon>Bacillati</taxon>
        <taxon>Bacillota</taxon>
        <taxon>Bacilli</taxon>
        <taxon>Bacillales</taxon>
        <taxon>Bacillaceae</taxon>
        <taxon>Pallidibacillus</taxon>
    </lineage>
</organism>
<gene>
    <name evidence="2" type="ORF">OEV82_12730</name>
</gene>
<protein>
    <recommendedName>
        <fullName evidence="4">Protein-export membrane protein SecG</fullName>
    </recommendedName>
</protein>
<dbReference type="Proteomes" id="UP001208656">
    <property type="component" value="Unassembled WGS sequence"/>
</dbReference>
<comment type="caution">
    <text evidence="2">The sequence shown here is derived from an EMBL/GenBank/DDBJ whole genome shotgun (WGS) entry which is preliminary data.</text>
</comment>
<evidence type="ECO:0000313" key="2">
    <source>
        <dbReference type="EMBL" id="MCU9595306.1"/>
    </source>
</evidence>
<evidence type="ECO:0000256" key="1">
    <source>
        <dbReference type="SAM" id="Phobius"/>
    </source>
</evidence>
<keyword evidence="1" id="KW-1133">Transmembrane helix</keyword>
<dbReference type="EMBL" id="JAOUSE010000047">
    <property type="protein sequence ID" value="MCU9595306.1"/>
    <property type="molecule type" value="Genomic_DNA"/>
</dbReference>
<feature type="transmembrane region" description="Helical" evidence="1">
    <location>
        <begin position="43"/>
        <end position="63"/>
    </location>
</feature>
<keyword evidence="3" id="KW-1185">Reference proteome</keyword>
<dbReference type="RefSeq" id="WP_173662653.1">
    <property type="nucleotide sequence ID" value="NZ_JAOUSE010000047.1"/>
</dbReference>
<evidence type="ECO:0008006" key="4">
    <source>
        <dbReference type="Google" id="ProtNLM"/>
    </source>
</evidence>
<accession>A0ABT2WJZ1</accession>